<evidence type="ECO:0000259" key="8">
    <source>
        <dbReference type="PROSITE" id="PS50928"/>
    </source>
</evidence>
<sequence length="300" mass="31802">MTTPRRPDPGKRLALLVLIGPFTLLLLGVFVVPVVVTIYLSFFSTVYEGTGFGTARTAFVGLRNFVMAVGDPEFLSGLGVIGIYAAIFIPLALGLGLALALLLDSGLAWARQISQTVLFLPHAVPGIIAALIWLYLYTPGLSPVLRALGGADIELRVLGDPLLLPGIVNISLWSAVGYNMVIFYAALKAVPDELLEAAAIDGAGRIRTALTVKVPLIRGAVVTIGMFAVIGALQLFTEPMLLSQASPAVGTRFTPNMYVFDAAFTRNNYGLAAASALVLLVVCCLLSYAVVRLTNRGARR</sequence>
<evidence type="ECO:0000313" key="9">
    <source>
        <dbReference type="EMBL" id="MFD1717333.1"/>
    </source>
</evidence>
<feature type="transmembrane region" description="Helical" evidence="7">
    <location>
        <begin position="81"/>
        <end position="103"/>
    </location>
</feature>
<dbReference type="PANTHER" id="PTHR30193:SF41">
    <property type="entry name" value="DIACETYLCHITOBIOSE UPTAKE SYSTEM PERMEASE PROTEIN NGCF"/>
    <property type="match status" value="1"/>
</dbReference>
<dbReference type="SUPFAM" id="SSF161098">
    <property type="entry name" value="MetI-like"/>
    <property type="match status" value="1"/>
</dbReference>
<organism evidence="9 10">
    <name type="scientific">Georgenia deserti</name>
    <dbReference type="NCBI Taxonomy" id="2093781"/>
    <lineage>
        <taxon>Bacteria</taxon>
        <taxon>Bacillati</taxon>
        <taxon>Actinomycetota</taxon>
        <taxon>Actinomycetes</taxon>
        <taxon>Micrococcales</taxon>
        <taxon>Bogoriellaceae</taxon>
        <taxon>Georgenia</taxon>
    </lineage>
</organism>
<evidence type="ECO:0000256" key="4">
    <source>
        <dbReference type="ARBA" id="ARBA00022692"/>
    </source>
</evidence>
<feature type="domain" description="ABC transmembrane type-1" evidence="8">
    <location>
        <begin position="78"/>
        <end position="290"/>
    </location>
</feature>
<dbReference type="PROSITE" id="PS50928">
    <property type="entry name" value="ABC_TM1"/>
    <property type="match status" value="1"/>
</dbReference>
<comment type="subcellular location">
    <subcellularLocation>
        <location evidence="1 7">Cell membrane</location>
        <topology evidence="1 7">Multi-pass membrane protein</topology>
    </subcellularLocation>
</comment>
<evidence type="ECO:0000256" key="7">
    <source>
        <dbReference type="RuleBase" id="RU363032"/>
    </source>
</evidence>
<feature type="transmembrane region" description="Helical" evidence="7">
    <location>
        <begin position="162"/>
        <end position="187"/>
    </location>
</feature>
<evidence type="ECO:0000256" key="1">
    <source>
        <dbReference type="ARBA" id="ARBA00004651"/>
    </source>
</evidence>
<dbReference type="Pfam" id="PF00528">
    <property type="entry name" value="BPD_transp_1"/>
    <property type="match status" value="1"/>
</dbReference>
<keyword evidence="4 7" id="KW-0812">Transmembrane</keyword>
<evidence type="ECO:0000256" key="3">
    <source>
        <dbReference type="ARBA" id="ARBA00022475"/>
    </source>
</evidence>
<dbReference type="InterPro" id="IPR035906">
    <property type="entry name" value="MetI-like_sf"/>
</dbReference>
<dbReference type="InterPro" id="IPR051393">
    <property type="entry name" value="ABC_transporter_permease"/>
</dbReference>
<evidence type="ECO:0000256" key="5">
    <source>
        <dbReference type="ARBA" id="ARBA00022989"/>
    </source>
</evidence>
<dbReference type="InterPro" id="IPR000515">
    <property type="entry name" value="MetI-like"/>
</dbReference>
<keyword evidence="2 7" id="KW-0813">Transport</keyword>
<comment type="caution">
    <text evidence="9">The sequence shown here is derived from an EMBL/GenBank/DDBJ whole genome shotgun (WGS) entry which is preliminary data.</text>
</comment>
<dbReference type="PANTHER" id="PTHR30193">
    <property type="entry name" value="ABC TRANSPORTER PERMEASE PROTEIN"/>
    <property type="match status" value="1"/>
</dbReference>
<gene>
    <name evidence="9" type="ORF">ACFSE6_05780</name>
</gene>
<comment type="similarity">
    <text evidence="7">Belongs to the binding-protein-dependent transport system permease family.</text>
</comment>
<dbReference type="RefSeq" id="WP_388003358.1">
    <property type="nucleotide sequence ID" value="NZ_JBHUEE010000002.1"/>
</dbReference>
<dbReference type="Gene3D" id="1.10.3720.10">
    <property type="entry name" value="MetI-like"/>
    <property type="match status" value="1"/>
</dbReference>
<reference evidence="10" key="1">
    <citation type="journal article" date="2019" name="Int. J. Syst. Evol. Microbiol.">
        <title>The Global Catalogue of Microorganisms (GCM) 10K type strain sequencing project: providing services to taxonomists for standard genome sequencing and annotation.</title>
        <authorList>
            <consortium name="The Broad Institute Genomics Platform"/>
            <consortium name="The Broad Institute Genome Sequencing Center for Infectious Disease"/>
            <person name="Wu L."/>
            <person name="Ma J."/>
        </authorList>
    </citation>
    <scope>NUCLEOTIDE SEQUENCE [LARGE SCALE GENOMIC DNA]</scope>
    <source>
        <strain evidence="10">JCM 17130</strain>
    </source>
</reference>
<evidence type="ECO:0000313" key="10">
    <source>
        <dbReference type="Proteomes" id="UP001597277"/>
    </source>
</evidence>
<feature type="transmembrane region" description="Helical" evidence="7">
    <location>
        <begin position="269"/>
        <end position="291"/>
    </location>
</feature>
<keyword evidence="6 7" id="KW-0472">Membrane</keyword>
<dbReference type="CDD" id="cd06261">
    <property type="entry name" value="TM_PBP2"/>
    <property type="match status" value="1"/>
</dbReference>
<dbReference type="Proteomes" id="UP001597277">
    <property type="component" value="Unassembled WGS sequence"/>
</dbReference>
<name>A0ABW4L121_9MICO</name>
<evidence type="ECO:0000256" key="2">
    <source>
        <dbReference type="ARBA" id="ARBA00022448"/>
    </source>
</evidence>
<feature type="transmembrane region" description="Helical" evidence="7">
    <location>
        <begin position="12"/>
        <end position="42"/>
    </location>
</feature>
<keyword evidence="10" id="KW-1185">Reference proteome</keyword>
<feature type="transmembrane region" description="Helical" evidence="7">
    <location>
        <begin position="215"/>
        <end position="236"/>
    </location>
</feature>
<dbReference type="EMBL" id="JBHUEE010000002">
    <property type="protein sequence ID" value="MFD1717333.1"/>
    <property type="molecule type" value="Genomic_DNA"/>
</dbReference>
<protein>
    <submittedName>
        <fullName evidence="9">Carbohydrate ABC transporter permease</fullName>
    </submittedName>
</protein>
<proteinExistence type="inferred from homology"/>
<keyword evidence="3" id="KW-1003">Cell membrane</keyword>
<accession>A0ABW4L121</accession>
<keyword evidence="5 7" id="KW-1133">Transmembrane helix</keyword>
<evidence type="ECO:0000256" key="6">
    <source>
        <dbReference type="ARBA" id="ARBA00023136"/>
    </source>
</evidence>
<feature type="transmembrane region" description="Helical" evidence="7">
    <location>
        <begin position="115"/>
        <end position="136"/>
    </location>
</feature>